<comment type="caution">
    <text evidence="2">The sequence shown here is derived from an EMBL/GenBank/DDBJ whole genome shotgun (WGS) entry which is preliminary data.</text>
</comment>
<evidence type="ECO:0000313" key="3">
    <source>
        <dbReference type="Proteomes" id="UP001151760"/>
    </source>
</evidence>
<evidence type="ECO:0000313" key="2">
    <source>
        <dbReference type="EMBL" id="GJS72939.1"/>
    </source>
</evidence>
<reference evidence="2" key="2">
    <citation type="submission" date="2022-01" db="EMBL/GenBank/DDBJ databases">
        <authorList>
            <person name="Yamashiro T."/>
            <person name="Shiraishi A."/>
            <person name="Satake H."/>
            <person name="Nakayama K."/>
        </authorList>
    </citation>
    <scope>NUCLEOTIDE SEQUENCE</scope>
</reference>
<dbReference type="PANTHER" id="PTHR44218:SF9">
    <property type="entry name" value="SPA1-RELATED 2-RELATED"/>
    <property type="match status" value="1"/>
</dbReference>
<dbReference type="InterPro" id="IPR011990">
    <property type="entry name" value="TPR-like_helical_dom_sf"/>
</dbReference>
<evidence type="ECO:0000256" key="1">
    <source>
        <dbReference type="SAM" id="MobiDB-lite"/>
    </source>
</evidence>
<name>A0ABQ4Y5J9_9ASTR</name>
<dbReference type="PANTHER" id="PTHR44218">
    <property type="entry name" value="PROTEIN SPA1-RELATED 2"/>
    <property type="match status" value="1"/>
</dbReference>
<dbReference type="Gene3D" id="2.130.10.10">
    <property type="entry name" value="YVTN repeat-like/Quinoprotein amine dehydrogenase"/>
    <property type="match status" value="1"/>
</dbReference>
<gene>
    <name evidence="2" type="ORF">Tco_0705780</name>
</gene>
<sequence>MLGKLQLKPKSELKLQHNLYNGDIMDNLFVECRIEVNQLNLNRVEEAKLLKVPLDCNLISQCHGLNLVFEFIRKEAWYEPDHSLYGDLMLIFGKKKLIDRVEKLFAKLNSKGLEHDIRAYTELIGAYLKVEMIDKSDFVCGIQQSSMEELSSFIDQEDTESDLMLHFLEFLKEQKQIVAAKVVEDIRCLESDIAEIESRRGTPDRYTEESEGHEVLRSQENNNVRDKKMDAVKKRLDCLGVFFNGLCKYARYSKFEVRGILRNGDFSSMGNVICSLGFDRDEDYIATARVSKKIKVFDFNALLNDSVDIHYPAVEM</sequence>
<dbReference type="EMBL" id="BQNB010010116">
    <property type="protein sequence ID" value="GJS72939.1"/>
    <property type="molecule type" value="Genomic_DNA"/>
</dbReference>
<dbReference type="Gene3D" id="1.25.40.10">
    <property type="entry name" value="Tetratricopeptide repeat domain"/>
    <property type="match status" value="1"/>
</dbReference>
<dbReference type="InterPro" id="IPR015943">
    <property type="entry name" value="WD40/YVTN_repeat-like_dom_sf"/>
</dbReference>
<accession>A0ABQ4Y5J9</accession>
<proteinExistence type="predicted"/>
<keyword evidence="3" id="KW-1185">Reference proteome</keyword>
<protein>
    <submittedName>
        <fullName evidence="2">SPA1-related 2-like protein isoform X1</fullName>
    </submittedName>
</protein>
<organism evidence="2 3">
    <name type="scientific">Tanacetum coccineum</name>
    <dbReference type="NCBI Taxonomy" id="301880"/>
    <lineage>
        <taxon>Eukaryota</taxon>
        <taxon>Viridiplantae</taxon>
        <taxon>Streptophyta</taxon>
        <taxon>Embryophyta</taxon>
        <taxon>Tracheophyta</taxon>
        <taxon>Spermatophyta</taxon>
        <taxon>Magnoliopsida</taxon>
        <taxon>eudicotyledons</taxon>
        <taxon>Gunneridae</taxon>
        <taxon>Pentapetalae</taxon>
        <taxon>asterids</taxon>
        <taxon>campanulids</taxon>
        <taxon>Asterales</taxon>
        <taxon>Asteraceae</taxon>
        <taxon>Asteroideae</taxon>
        <taxon>Anthemideae</taxon>
        <taxon>Anthemidinae</taxon>
        <taxon>Tanacetum</taxon>
    </lineage>
</organism>
<reference evidence="2" key="1">
    <citation type="journal article" date="2022" name="Int. J. Mol. Sci.">
        <title>Draft Genome of Tanacetum Coccineum: Genomic Comparison of Closely Related Tanacetum-Family Plants.</title>
        <authorList>
            <person name="Yamashiro T."/>
            <person name="Shiraishi A."/>
            <person name="Nakayama K."/>
            <person name="Satake H."/>
        </authorList>
    </citation>
    <scope>NUCLEOTIDE SEQUENCE</scope>
</reference>
<dbReference type="Proteomes" id="UP001151760">
    <property type="component" value="Unassembled WGS sequence"/>
</dbReference>
<dbReference type="InterPro" id="IPR044630">
    <property type="entry name" value="SPA1/2/3/4"/>
</dbReference>
<feature type="region of interest" description="Disordered" evidence="1">
    <location>
        <begin position="200"/>
        <end position="220"/>
    </location>
</feature>